<dbReference type="AlphaFoldDB" id="A0A7R8YXX5"/>
<keyword evidence="8" id="KW-0256">Endoplasmic reticulum</keyword>
<dbReference type="InParanoid" id="A0A7R8YXX5"/>
<dbReference type="GO" id="GO:0005789">
    <property type="term" value="C:endoplasmic reticulum membrane"/>
    <property type="evidence" value="ECO:0007669"/>
    <property type="project" value="UniProtKB-SubCell"/>
</dbReference>
<dbReference type="PANTHER" id="PTHR24292">
    <property type="entry name" value="CYTOCHROME P450"/>
    <property type="match status" value="1"/>
</dbReference>
<evidence type="ECO:0000256" key="14">
    <source>
        <dbReference type="SAM" id="SignalP"/>
    </source>
</evidence>
<dbReference type="GO" id="GO:0020037">
    <property type="term" value="F:heme binding"/>
    <property type="evidence" value="ECO:0007669"/>
    <property type="project" value="InterPro"/>
</dbReference>
<feature type="signal peptide" evidence="14">
    <location>
        <begin position="1"/>
        <end position="22"/>
    </location>
</feature>
<dbReference type="Pfam" id="PF00067">
    <property type="entry name" value="p450"/>
    <property type="match status" value="1"/>
</dbReference>
<dbReference type="InterPro" id="IPR002402">
    <property type="entry name" value="Cyt_P450_E_grp-II"/>
</dbReference>
<keyword evidence="16" id="KW-1185">Reference proteome</keyword>
<evidence type="ECO:0000313" key="15">
    <source>
        <dbReference type="EMBL" id="CAD7089888.1"/>
    </source>
</evidence>
<evidence type="ECO:0000256" key="13">
    <source>
        <dbReference type="ARBA" id="ARBA00023136"/>
    </source>
</evidence>
<dbReference type="OrthoDB" id="2789670at2759"/>
<dbReference type="InterPro" id="IPR001128">
    <property type="entry name" value="Cyt_P450"/>
</dbReference>
<dbReference type="InterPro" id="IPR050476">
    <property type="entry name" value="Insect_CytP450_Detox"/>
</dbReference>
<evidence type="ECO:0000256" key="8">
    <source>
        <dbReference type="ARBA" id="ARBA00022824"/>
    </source>
</evidence>
<dbReference type="Proteomes" id="UP000594454">
    <property type="component" value="Chromosome 5"/>
</dbReference>
<evidence type="ECO:0000256" key="10">
    <source>
        <dbReference type="ARBA" id="ARBA00023002"/>
    </source>
</evidence>
<evidence type="ECO:0000256" key="11">
    <source>
        <dbReference type="ARBA" id="ARBA00023004"/>
    </source>
</evidence>
<organism evidence="15 16">
    <name type="scientific">Hermetia illucens</name>
    <name type="common">Black soldier fly</name>
    <dbReference type="NCBI Taxonomy" id="343691"/>
    <lineage>
        <taxon>Eukaryota</taxon>
        <taxon>Metazoa</taxon>
        <taxon>Ecdysozoa</taxon>
        <taxon>Arthropoda</taxon>
        <taxon>Hexapoda</taxon>
        <taxon>Insecta</taxon>
        <taxon>Pterygota</taxon>
        <taxon>Neoptera</taxon>
        <taxon>Endopterygota</taxon>
        <taxon>Diptera</taxon>
        <taxon>Brachycera</taxon>
        <taxon>Stratiomyomorpha</taxon>
        <taxon>Stratiomyidae</taxon>
        <taxon>Hermetiinae</taxon>
        <taxon>Hermetia</taxon>
    </lineage>
</organism>
<accession>A0A7R8YXX5</accession>
<evidence type="ECO:0000256" key="1">
    <source>
        <dbReference type="ARBA" id="ARBA00001971"/>
    </source>
</evidence>
<evidence type="ECO:0000256" key="12">
    <source>
        <dbReference type="ARBA" id="ARBA00023033"/>
    </source>
</evidence>
<dbReference type="GO" id="GO:0004497">
    <property type="term" value="F:monooxygenase activity"/>
    <property type="evidence" value="ECO:0007669"/>
    <property type="project" value="UniProtKB-KW"/>
</dbReference>
<keyword evidence="9" id="KW-0492">Microsome</keyword>
<dbReference type="PANTHER" id="PTHR24292:SF54">
    <property type="entry name" value="CYP9F3-RELATED"/>
    <property type="match status" value="1"/>
</dbReference>
<dbReference type="GO" id="GO:0016705">
    <property type="term" value="F:oxidoreductase activity, acting on paired donors, with incorporation or reduction of molecular oxygen"/>
    <property type="evidence" value="ECO:0007669"/>
    <property type="project" value="InterPro"/>
</dbReference>
<keyword evidence="13" id="KW-0472">Membrane</keyword>
<gene>
    <name evidence="15" type="ORF">HERILL_LOCUS12409</name>
</gene>
<dbReference type="PRINTS" id="PR00464">
    <property type="entry name" value="EP450II"/>
</dbReference>
<evidence type="ECO:0000256" key="2">
    <source>
        <dbReference type="ARBA" id="ARBA00003690"/>
    </source>
</evidence>
<evidence type="ECO:0000256" key="6">
    <source>
        <dbReference type="ARBA" id="ARBA00022617"/>
    </source>
</evidence>
<comment type="function">
    <text evidence="2">May be involved in the metabolism of insect hormones and in the breakdown of synthetic insecticides.</text>
</comment>
<name>A0A7R8YXX5_HERIL</name>
<evidence type="ECO:0000256" key="4">
    <source>
        <dbReference type="ARBA" id="ARBA00004406"/>
    </source>
</evidence>
<dbReference type="EMBL" id="LR899013">
    <property type="protein sequence ID" value="CAD7089888.1"/>
    <property type="molecule type" value="Genomic_DNA"/>
</dbReference>
<proteinExistence type="inferred from homology"/>
<dbReference type="Gene3D" id="1.10.630.10">
    <property type="entry name" value="Cytochrome P450"/>
    <property type="match status" value="1"/>
</dbReference>
<evidence type="ECO:0000256" key="3">
    <source>
        <dbReference type="ARBA" id="ARBA00004174"/>
    </source>
</evidence>
<keyword evidence="10" id="KW-0560">Oxidoreductase</keyword>
<keyword evidence="6" id="KW-0349">Heme</keyword>
<evidence type="ECO:0000256" key="9">
    <source>
        <dbReference type="ARBA" id="ARBA00022848"/>
    </source>
</evidence>
<evidence type="ECO:0000313" key="16">
    <source>
        <dbReference type="Proteomes" id="UP000594454"/>
    </source>
</evidence>
<feature type="chain" id="PRO_5030940647" description="Cytochrome P450" evidence="14">
    <location>
        <begin position="23"/>
        <end position="209"/>
    </location>
</feature>
<keyword evidence="11" id="KW-0408">Iron</keyword>
<keyword evidence="7" id="KW-0479">Metal-binding</keyword>
<dbReference type="InterPro" id="IPR036396">
    <property type="entry name" value="Cyt_P450_sf"/>
</dbReference>
<keyword evidence="12" id="KW-0503">Monooxygenase</keyword>
<sequence length="209" mass="24742">MLIEITLLIIVVCLALKWGTKTFDFFEKQGIKYVKPYPFIGTSTWLFMRENIITIAKRYYDQFPNEKLYGLFNLREPFYVIRDPNLLKHLTIKESEYFLNHMNFIDFDSDEISSNMLILLRDEKWKQMRNALSPAFTSSKMRVMFDLISEVGQQMPDYFCEQYVKNGLVVQDVKDLFSRFTNDVIATCAFGIKCNSFRDPDNEFFQVGQ</sequence>
<comment type="similarity">
    <text evidence="5">Belongs to the cytochrome P450 family.</text>
</comment>
<dbReference type="GO" id="GO:0005506">
    <property type="term" value="F:iron ion binding"/>
    <property type="evidence" value="ECO:0007669"/>
    <property type="project" value="InterPro"/>
</dbReference>
<reference evidence="15 16" key="1">
    <citation type="submission" date="2020-11" db="EMBL/GenBank/DDBJ databases">
        <authorList>
            <person name="Wallbank WR R."/>
            <person name="Pardo Diaz C."/>
            <person name="Kozak K."/>
            <person name="Martin S."/>
            <person name="Jiggins C."/>
            <person name="Moest M."/>
            <person name="Warren A I."/>
            <person name="Generalovic N T."/>
            <person name="Byers J.R.P. K."/>
            <person name="Montejo-Kovacevich G."/>
            <person name="Yen C E."/>
        </authorList>
    </citation>
    <scope>NUCLEOTIDE SEQUENCE [LARGE SCALE GENOMIC DNA]</scope>
</reference>
<evidence type="ECO:0000256" key="7">
    <source>
        <dbReference type="ARBA" id="ARBA00022723"/>
    </source>
</evidence>
<comment type="subcellular location">
    <subcellularLocation>
        <location evidence="4">Endoplasmic reticulum membrane</location>
        <topology evidence="4">Peripheral membrane protein</topology>
    </subcellularLocation>
    <subcellularLocation>
        <location evidence="3">Microsome membrane</location>
        <topology evidence="3">Peripheral membrane protein</topology>
    </subcellularLocation>
</comment>
<keyword evidence="14" id="KW-0732">Signal</keyword>
<dbReference type="SUPFAM" id="SSF48264">
    <property type="entry name" value="Cytochrome P450"/>
    <property type="match status" value="1"/>
</dbReference>
<evidence type="ECO:0000256" key="5">
    <source>
        <dbReference type="ARBA" id="ARBA00010617"/>
    </source>
</evidence>
<comment type="cofactor">
    <cofactor evidence="1">
        <name>heme</name>
        <dbReference type="ChEBI" id="CHEBI:30413"/>
    </cofactor>
</comment>
<evidence type="ECO:0008006" key="17">
    <source>
        <dbReference type="Google" id="ProtNLM"/>
    </source>
</evidence>
<protein>
    <recommendedName>
        <fullName evidence="17">Cytochrome P450</fullName>
    </recommendedName>
</protein>